<dbReference type="PANTHER" id="PTHR34009:SF2">
    <property type="entry name" value="PROTEIN STAR"/>
    <property type="match status" value="1"/>
</dbReference>
<dbReference type="AlphaFoldDB" id="A0A7S2DM68"/>
<reference evidence="2" key="1">
    <citation type="submission" date="2021-01" db="EMBL/GenBank/DDBJ databases">
        <authorList>
            <person name="Corre E."/>
            <person name="Pelletier E."/>
            <person name="Niang G."/>
            <person name="Scheremetjew M."/>
            <person name="Finn R."/>
            <person name="Kale V."/>
            <person name="Holt S."/>
            <person name="Cochrane G."/>
            <person name="Meng A."/>
            <person name="Brown T."/>
            <person name="Cohen L."/>
        </authorList>
    </citation>
    <scope>NUCLEOTIDE SEQUENCE</scope>
    <source>
        <strain evidence="2">UTEX LB 985</strain>
    </source>
</reference>
<dbReference type="SUPFAM" id="SSF53335">
    <property type="entry name" value="S-adenosyl-L-methionine-dependent methyltransferases"/>
    <property type="match status" value="1"/>
</dbReference>
<dbReference type="GO" id="GO:0006888">
    <property type="term" value="P:endoplasmic reticulum to Golgi vesicle-mediated transport"/>
    <property type="evidence" value="ECO:0007669"/>
    <property type="project" value="TreeGrafter"/>
</dbReference>
<dbReference type="EMBL" id="HBGU01033152">
    <property type="protein sequence ID" value="CAD9456698.1"/>
    <property type="molecule type" value="Transcribed_RNA"/>
</dbReference>
<dbReference type="Gene3D" id="3.40.50.150">
    <property type="entry name" value="Vaccinia Virus protein VP39"/>
    <property type="match status" value="1"/>
</dbReference>
<evidence type="ECO:0000313" key="2">
    <source>
        <dbReference type="EMBL" id="CAD9456698.1"/>
    </source>
</evidence>
<dbReference type="GO" id="GO:0005794">
    <property type="term" value="C:Golgi apparatus"/>
    <property type="evidence" value="ECO:0007669"/>
    <property type="project" value="TreeGrafter"/>
</dbReference>
<name>A0A7S2DM68_9EUKA</name>
<dbReference type="InterPro" id="IPR006342">
    <property type="entry name" value="FkbM_mtfrase"/>
</dbReference>
<dbReference type="GO" id="GO:0005886">
    <property type="term" value="C:plasma membrane"/>
    <property type="evidence" value="ECO:0007669"/>
    <property type="project" value="TreeGrafter"/>
</dbReference>
<dbReference type="InterPro" id="IPR053202">
    <property type="entry name" value="EGF_Rcpt_Signaling_Reg"/>
</dbReference>
<sequence>MAMADHILAHLSSPNHNGYQLQHPNKTWYSQFRQDEKLWPLLRKFGPRSFFVESGAFDGETHSNTLSLERKGWHGLLVEPDPANHEALKARQRRAHLFFGGLSTTQRDGNVDFAFDRNKKIKNYGENGGLAQYSNWRKTGGPGGVAQNIESVYVAPLPAILHAIGRRHVDYWSLDVEGAEEHILSAIFEESSNLPMIEFGVLQIETVSEHTIKLLLSKGFVKKNIRTTLDQFWVNQSYLAARGISVTD</sequence>
<protein>
    <recommendedName>
        <fullName evidence="1">Methyltransferase FkbM domain-containing protein</fullName>
    </recommendedName>
</protein>
<dbReference type="Pfam" id="PF05050">
    <property type="entry name" value="Methyltransf_21"/>
    <property type="match status" value="1"/>
</dbReference>
<feature type="domain" description="Methyltransferase FkbM" evidence="1">
    <location>
        <begin position="55"/>
        <end position="186"/>
    </location>
</feature>
<accession>A0A7S2DM68</accession>
<dbReference type="GO" id="GO:0005789">
    <property type="term" value="C:endoplasmic reticulum membrane"/>
    <property type="evidence" value="ECO:0007669"/>
    <property type="project" value="TreeGrafter"/>
</dbReference>
<evidence type="ECO:0000259" key="1">
    <source>
        <dbReference type="Pfam" id="PF05050"/>
    </source>
</evidence>
<dbReference type="PANTHER" id="PTHR34009">
    <property type="entry name" value="PROTEIN STAR"/>
    <property type="match status" value="1"/>
</dbReference>
<proteinExistence type="predicted"/>
<organism evidence="2">
    <name type="scientific">Haptolina brevifila</name>
    <dbReference type="NCBI Taxonomy" id="156173"/>
    <lineage>
        <taxon>Eukaryota</taxon>
        <taxon>Haptista</taxon>
        <taxon>Haptophyta</taxon>
        <taxon>Prymnesiophyceae</taxon>
        <taxon>Prymnesiales</taxon>
        <taxon>Prymnesiaceae</taxon>
        <taxon>Haptolina</taxon>
    </lineage>
</organism>
<dbReference type="GO" id="GO:0031902">
    <property type="term" value="C:late endosome membrane"/>
    <property type="evidence" value="ECO:0007669"/>
    <property type="project" value="TreeGrafter"/>
</dbReference>
<gene>
    <name evidence="2" type="ORF">CBRE1094_LOCUS18073</name>
</gene>
<dbReference type="GO" id="GO:0016197">
    <property type="term" value="P:endosomal transport"/>
    <property type="evidence" value="ECO:0007669"/>
    <property type="project" value="TreeGrafter"/>
</dbReference>
<dbReference type="InterPro" id="IPR029063">
    <property type="entry name" value="SAM-dependent_MTases_sf"/>
</dbReference>